<protein>
    <recommendedName>
        <fullName evidence="4">Ig-like domain repeat protein</fullName>
    </recommendedName>
</protein>
<reference evidence="3" key="2">
    <citation type="submission" date="2015-03" db="EMBL/GenBank/DDBJ databases">
        <authorList>
            <person name="Deng P."/>
            <person name="Lu S."/>
        </authorList>
    </citation>
    <scope>NUCLEOTIDE SEQUENCE [LARGE SCALE GENOMIC DNA]</scope>
    <source>
        <strain evidence="3">UFB2</strain>
    </source>
</reference>
<dbReference type="PATRIC" id="fig|587753.11.peg.2132"/>
<dbReference type="Proteomes" id="UP000035212">
    <property type="component" value="Chromosome"/>
</dbReference>
<organism evidence="2 3">
    <name type="scientific">Pseudomonas chlororaphis</name>
    <dbReference type="NCBI Taxonomy" id="587753"/>
    <lineage>
        <taxon>Bacteria</taxon>
        <taxon>Pseudomonadati</taxon>
        <taxon>Pseudomonadota</taxon>
        <taxon>Gammaproteobacteria</taxon>
        <taxon>Pseudomonadales</taxon>
        <taxon>Pseudomonadaceae</taxon>
        <taxon>Pseudomonas</taxon>
    </lineage>
</organism>
<accession>A0A0G3GFX4</accession>
<gene>
    <name evidence="2" type="ORF">VM99_10460</name>
</gene>
<feature type="region of interest" description="Disordered" evidence="1">
    <location>
        <begin position="155"/>
        <end position="183"/>
    </location>
</feature>
<dbReference type="EMBL" id="CP011020">
    <property type="protein sequence ID" value="AKJ98457.1"/>
    <property type="molecule type" value="Genomic_DNA"/>
</dbReference>
<evidence type="ECO:0000313" key="2">
    <source>
        <dbReference type="EMBL" id="AKJ98457.1"/>
    </source>
</evidence>
<name>A0A0G3GFX4_9PSED</name>
<sequence>MSLEKRIKRNLLGTAGDLPSSTWPSEWKRRIGEGFSGADLIFVSSNDIQRRFVHLYGQAQAAIEFALPIDLRLTAPPGYQLRFLYQPTQQASENPRVVAYFNDGAHFWTRELQTSTAKEDPRDWLVCDDSIELNDENTQPKATLAFESGLFDPSAATADATTDPELDQPITQEPGWPVDPGDLHFSGTALGTGVSPDLAAGVTVFVHLKPLALSIPEPMPELSGINARYWVEKEGRAYMPICRGGGVHRLILPVAEDCGWAGGGVHVGTSAYVSFTDPNEADRAGLHVAPTEPDADDDAQHIAKAWEIRHDADVDNVEVNGRTATLRFESVYHADPHEGLACMVGSYKLDIVEHRQPDHWPSVEQAQTIDLQVKVHYALSGRPEPGIVVEWRNEDDWLETQLTGEDGWTVLRYQPTADGTITAVVDSPYKPEADTQDFVIKTIPTRLWAQFELSVDDVAISPEEQWWILPGQSYQLTLMPRADSVLIGEELALTVDPALLLQLAPAGARPLVAGGLTWSVTTTQGTTGYFTLYLDCIRFKEPLEMKGGVNELPPLTVEEAAGEQLDPLLALTTLTALVPHYEGMRSTDGVSVIWTGAAGSPEEGSHTTPVVEVGPVEEKEIPLPVSLIAFSLGQSVTVSYTVTPAGGTSLPASDALALSIGTLPQSALEPSKPRILQAAEEGHGDELDMRSVSDDLTIRIDSWPHIAHNQRTWIRVEGTKSDGSTYQKVWSGSGSWVSKEWYDRGYGEKIIPYDELPRLRDSSTLKIELKASFNQSTDERHAVTFPLRTYTVRATIDLPAPDVKQATGSAPSQQLNPVEAKDALTVVIPDYGIEAGDQVSVTWAGAVEEGSHTTAMQALPDSREIDIPVPVIAYNLGQSVTVTYTLTRHGEVRPPSAAMTLAVQTMPVEALEPSKPRILQAAEEGNGAELDIGSVSGNVTVRVDSWPHVAHNQRTWLRVEGTKIDGSDYVKDLWRGPSNWVSMGWYTDGYGETSIPYSDLQGVRGGTTLKLEFKASFNQSIDENQATAFPPRTYTIRNLSAPSVKQATGMAPNQQLNPVAAKDALTVVIPNYGVQPGDQVSVTWAGVAGEGSYTTAMQALPGSREIPIPVTVIAFNLGKSVTVTFAITRGGEPLPPFDALTLGVQAMPADALEPSRPRILEAAQNGNGAELDIDDLTGGAYVRVDAWPHIAQDQYVWLRLKGFKADGSAHDRIIWQAPSRVTPAEYDNGFLRSSVPYDYWQALGYNKRLDVEFKAAFGKSLNEADATTFPLRTYTVKLALVTPTLDVVKDANRQDIQEGGVTVSTTLKLSGLASKGQKVEIFDGSGAGAVSMGQVTADAASGAWNLDITVVTGARRLYVKSLYHSGTVYSNVRKFTVVELVNPTLGSVKNAKNQEVPEDGLTVSTTLKLSGQASRGQKVEVFEGYGGDAVSKGEATADQATGLWSRDITVGLGACRLYAKSRYHSGTVYSNVRNLTVVPLIDPTLRDIQDRDHQTVEHRGYTTSTYLYLYGSASRDQTIELLSITGIGLPVSRGFARAHPETGYWIGNLTMGKGSHSIYAKSLYHSGDPVFTNVRLLTIVELVTPTIDSVQDDLGNDIPPGGDSSRAALTLSGQASKGHTVEIYDGEGAGMTSLGQATADRASGTWRFSITADKGPYVFSAKSLYHRGDPVFSNKWFVWVT</sequence>
<evidence type="ECO:0008006" key="4">
    <source>
        <dbReference type="Google" id="ProtNLM"/>
    </source>
</evidence>
<evidence type="ECO:0000313" key="3">
    <source>
        <dbReference type="Proteomes" id="UP000035212"/>
    </source>
</evidence>
<proteinExistence type="predicted"/>
<evidence type="ECO:0000256" key="1">
    <source>
        <dbReference type="SAM" id="MobiDB-lite"/>
    </source>
</evidence>
<reference evidence="2 3" key="1">
    <citation type="journal article" date="2015" name="Stand. Genomic Sci.">
        <title>Complete genome of Pseudomonas chlororaphis strain UFB2, a soil bacterium with antibacterial activity against bacterial canker pathogen of tomato.</title>
        <authorList>
            <person name="Deng P."/>
            <person name="Wang X."/>
            <person name="Baird S.M."/>
            <person name="Lu S.E."/>
        </authorList>
    </citation>
    <scope>NUCLEOTIDE SEQUENCE [LARGE SCALE GENOMIC DNA]</scope>
    <source>
        <strain evidence="2 3">UFB2</strain>
    </source>
</reference>